<dbReference type="GO" id="GO:0004176">
    <property type="term" value="F:ATP-dependent peptidase activity"/>
    <property type="evidence" value="ECO:0007669"/>
    <property type="project" value="InterPro"/>
</dbReference>
<dbReference type="STRING" id="86105.NF27_EY00870"/>
<evidence type="ECO:0000313" key="8">
    <source>
        <dbReference type="Proteomes" id="UP000031258"/>
    </source>
</evidence>
<evidence type="ECO:0000313" key="7">
    <source>
        <dbReference type="EMBL" id="KIE04991.1"/>
    </source>
</evidence>
<dbReference type="Gene3D" id="3.90.226.10">
    <property type="entry name" value="2-enoyl-CoA Hydratase, Chain A, domain 1"/>
    <property type="match status" value="2"/>
</dbReference>
<evidence type="ECO:0000259" key="6">
    <source>
        <dbReference type="Pfam" id="PF01343"/>
    </source>
</evidence>
<dbReference type="AlphaFoldDB" id="A0A0C1MYL7"/>
<evidence type="ECO:0000256" key="3">
    <source>
        <dbReference type="ARBA" id="ARBA00022801"/>
    </source>
</evidence>
<name>A0A0C1MYL7_9RICK</name>
<dbReference type="Proteomes" id="UP000031258">
    <property type="component" value="Unassembled WGS sequence"/>
</dbReference>
<dbReference type="SUPFAM" id="SSF52096">
    <property type="entry name" value="ClpP/crotonase"/>
    <property type="match status" value="1"/>
</dbReference>
<evidence type="ECO:0000256" key="4">
    <source>
        <dbReference type="ARBA" id="ARBA00022825"/>
    </source>
</evidence>
<dbReference type="InterPro" id="IPR002142">
    <property type="entry name" value="Peptidase_S49"/>
</dbReference>
<accession>A0A0C1MYL7</accession>
<evidence type="ECO:0000256" key="1">
    <source>
        <dbReference type="ARBA" id="ARBA00008683"/>
    </source>
</evidence>
<dbReference type="PANTHER" id="PTHR42987:SF6">
    <property type="entry name" value="PROTEINASE IV"/>
    <property type="match status" value="1"/>
</dbReference>
<dbReference type="InterPro" id="IPR047272">
    <property type="entry name" value="S49_SppA_C"/>
</dbReference>
<protein>
    <submittedName>
        <fullName evidence="7">Putative protease IV</fullName>
        <ecNumber evidence="7">3.4.-.-</ecNumber>
    </submittedName>
</protein>
<keyword evidence="8" id="KW-1185">Reference proteome</keyword>
<dbReference type="PRINTS" id="PR00127">
    <property type="entry name" value="CLPPROTEASEP"/>
</dbReference>
<evidence type="ECO:0000256" key="2">
    <source>
        <dbReference type="ARBA" id="ARBA00022670"/>
    </source>
</evidence>
<dbReference type="EC" id="3.4.-.-" evidence="7"/>
<reference evidence="7 8" key="1">
    <citation type="submission" date="2014-11" db="EMBL/GenBank/DDBJ databases">
        <title>A Rickettsiales Symbiont of Amoebae With Ancient Features.</title>
        <authorList>
            <person name="Schulz F."/>
            <person name="Martijn J."/>
            <person name="Wascher F."/>
            <person name="Kostanjsek R."/>
            <person name="Ettema T.J."/>
            <person name="Horn M."/>
        </authorList>
    </citation>
    <scope>NUCLEOTIDE SEQUENCE [LARGE SCALE GENOMIC DNA]</scope>
    <source>
        <strain evidence="7 8">UWC36</strain>
    </source>
</reference>
<dbReference type="PANTHER" id="PTHR42987">
    <property type="entry name" value="PEPTIDASE S49"/>
    <property type="match status" value="1"/>
</dbReference>
<dbReference type="InterPro" id="IPR004635">
    <property type="entry name" value="Pept_S49_SppA"/>
</dbReference>
<organism evidence="7 8">
    <name type="scientific">Candidatus Jidaibacter acanthamoebae</name>
    <dbReference type="NCBI Taxonomy" id="86105"/>
    <lineage>
        <taxon>Bacteria</taxon>
        <taxon>Pseudomonadati</taxon>
        <taxon>Pseudomonadota</taxon>
        <taxon>Alphaproteobacteria</taxon>
        <taxon>Rickettsiales</taxon>
        <taxon>Candidatus Midichloriaceae</taxon>
        <taxon>Candidatus Jidaibacter</taxon>
    </lineage>
</organism>
<proteinExistence type="inferred from homology"/>
<keyword evidence="5" id="KW-0812">Transmembrane</keyword>
<dbReference type="GO" id="GO:0004252">
    <property type="term" value="F:serine-type endopeptidase activity"/>
    <property type="evidence" value="ECO:0007669"/>
    <property type="project" value="InterPro"/>
</dbReference>
<keyword evidence="5" id="KW-0472">Membrane</keyword>
<keyword evidence="4" id="KW-0720">Serine protease</keyword>
<dbReference type="CDD" id="cd07023">
    <property type="entry name" value="S49_Sppa_N_C"/>
    <property type="match status" value="1"/>
</dbReference>
<dbReference type="InterPro" id="IPR001907">
    <property type="entry name" value="ClpP"/>
</dbReference>
<keyword evidence="5" id="KW-1133">Transmembrane helix</keyword>
<dbReference type="GO" id="GO:0006508">
    <property type="term" value="P:proteolysis"/>
    <property type="evidence" value="ECO:0007669"/>
    <property type="project" value="UniProtKB-KW"/>
</dbReference>
<feature type="transmembrane region" description="Helical" evidence="5">
    <location>
        <begin position="21"/>
        <end position="37"/>
    </location>
</feature>
<evidence type="ECO:0000256" key="5">
    <source>
        <dbReference type="SAM" id="Phobius"/>
    </source>
</evidence>
<dbReference type="OrthoDB" id="9764363at2"/>
<keyword evidence="3 7" id="KW-0378">Hydrolase</keyword>
<sequence>MSFTSDQIFDRNKLKTQIANWRFFALLALILLLWSLFGNKANISSPSRYIARVQLEGIIMDDHERNLTLKELANDKNVKALIVHINSPGGSFVGGQNVYYALRKIADKKPVVAVMGEIAASGGYMSAIGADHILAREGTLTGSIGILLKSFEITELAERLGVKLQTLKTSIYKASPNPFEKMPLEVKNAVEDTIQDSFEVFFNMVQERRKIESDKLKTIANGRVYTGRQAFEYGLIDALGGEDEAIAWLAKDKNIKGLEVVDVSLVKQTSRLEKILDSTATILSNLKYTANTMVLQ</sequence>
<dbReference type="Pfam" id="PF01343">
    <property type="entry name" value="Peptidase_S49"/>
    <property type="match status" value="1"/>
</dbReference>
<feature type="domain" description="Peptidase S49" evidence="6">
    <location>
        <begin position="106"/>
        <end position="256"/>
    </location>
</feature>
<dbReference type="EMBL" id="JSWE01000124">
    <property type="protein sequence ID" value="KIE04991.1"/>
    <property type="molecule type" value="Genomic_DNA"/>
</dbReference>
<comment type="similarity">
    <text evidence="1">Belongs to the peptidase S49 family.</text>
</comment>
<comment type="caution">
    <text evidence="7">The sequence shown here is derived from an EMBL/GenBank/DDBJ whole genome shotgun (WGS) entry which is preliminary data.</text>
</comment>
<keyword evidence="2 7" id="KW-0645">Protease</keyword>
<dbReference type="InterPro" id="IPR029045">
    <property type="entry name" value="ClpP/crotonase-like_dom_sf"/>
</dbReference>
<gene>
    <name evidence="7" type="ORF">NF27_EY00870</name>
</gene>
<dbReference type="RefSeq" id="WP_039457030.1">
    <property type="nucleotide sequence ID" value="NZ_JSWE01000124.1"/>
</dbReference>
<dbReference type="NCBIfam" id="TIGR00706">
    <property type="entry name" value="SppA_dom"/>
    <property type="match status" value="1"/>
</dbReference>